<dbReference type="EMBL" id="JAIFRP010004405">
    <property type="protein sequence ID" value="KAK2576840.1"/>
    <property type="molecule type" value="Genomic_DNA"/>
</dbReference>
<protein>
    <submittedName>
        <fullName evidence="1">Uncharacterized protein</fullName>
    </submittedName>
</protein>
<evidence type="ECO:0000313" key="1">
    <source>
        <dbReference type="EMBL" id="KAK2576840.1"/>
    </source>
</evidence>
<gene>
    <name evidence="1" type="ORF">KPH14_005473</name>
</gene>
<sequence>MKTRRTTIHRSRLNHSCKELTTQQQPASPLIQNTCPGYTSTSSRGFLLSLISNHTNPTESIDVLDTCNEVTRMPKSRVERMRQKETERLFRGGKRQPVCVLAWGRGSSQARPRQ</sequence>
<dbReference type="Proteomes" id="UP001258017">
    <property type="component" value="Unassembled WGS sequence"/>
</dbReference>
<reference evidence="1" key="1">
    <citation type="submission" date="2021-08" db="EMBL/GenBank/DDBJ databases">
        <authorList>
            <person name="Misof B."/>
            <person name="Oliver O."/>
            <person name="Podsiadlowski L."/>
            <person name="Donath A."/>
            <person name="Peters R."/>
            <person name="Mayer C."/>
            <person name="Rust J."/>
            <person name="Gunkel S."/>
            <person name="Lesny P."/>
            <person name="Martin S."/>
            <person name="Oeyen J.P."/>
            <person name="Petersen M."/>
            <person name="Panagiotis P."/>
            <person name="Wilbrandt J."/>
            <person name="Tanja T."/>
        </authorList>
    </citation>
    <scope>NUCLEOTIDE SEQUENCE</scope>
    <source>
        <strain evidence="1">GBR_01_08_01A</strain>
        <tissue evidence="1">Thorax + abdomen</tissue>
    </source>
</reference>
<name>A0AAD9RBU8_9HYME</name>
<keyword evidence="2" id="KW-1185">Reference proteome</keyword>
<evidence type="ECO:0000313" key="2">
    <source>
        <dbReference type="Proteomes" id="UP001258017"/>
    </source>
</evidence>
<dbReference type="AlphaFoldDB" id="A0AAD9RBU8"/>
<reference evidence="1" key="2">
    <citation type="journal article" date="2023" name="Commun. Biol.">
        <title>Intrasexual cuticular hydrocarbon dimorphism in a wasp sheds light on hydrocarbon biosynthesis genes in Hymenoptera.</title>
        <authorList>
            <person name="Moris V.C."/>
            <person name="Podsiadlowski L."/>
            <person name="Martin S."/>
            <person name="Oeyen J.P."/>
            <person name="Donath A."/>
            <person name="Petersen M."/>
            <person name="Wilbrandt J."/>
            <person name="Misof B."/>
            <person name="Liedtke D."/>
            <person name="Thamm M."/>
            <person name="Scheiner R."/>
            <person name="Schmitt T."/>
            <person name="Niehuis O."/>
        </authorList>
    </citation>
    <scope>NUCLEOTIDE SEQUENCE</scope>
    <source>
        <strain evidence="1">GBR_01_08_01A</strain>
    </source>
</reference>
<proteinExistence type="predicted"/>
<accession>A0AAD9RBU8</accession>
<organism evidence="1 2">
    <name type="scientific">Odynerus spinipes</name>
    <dbReference type="NCBI Taxonomy" id="1348599"/>
    <lineage>
        <taxon>Eukaryota</taxon>
        <taxon>Metazoa</taxon>
        <taxon>Ecdysozoa</taxon>
        <taxon>Arthropoda</taxon>
        <taxon>Hexapoda</taxon>
        <taxon>Insecta</taxon>
        <taxon>Pterygota</taxon>
        <taxon>Neoptera</taxon>
        <taxon>Endopterygota</taxon>
        <taxon>Hymenoptera</taxon>
        <taxon>Apocrita</taxon>
        <taxon>Aculeata</taxon>
        <taxon>Vespoidea</taxon>
        <taxon>Vespidae</taxon>
        <taxon>Eumeninae</taxon>
        <taxon>Odynerus</taxon>
    </lineage>
</organism>
<comment type="caution">
    <text evidence="1">The sequence shown here is derived from an EMBL/GenBank/DDBJ whole genome shotgun (WGS) entry which is preliminary data.</text>
</comment>